<feature type="domain" description="ABC transporter" evidence="5">
    <location>
        <begin position="264"/>
        <end position="491"/>
    </location>
</feature>
<dbReference type="InterPro" id="IPR027417">
    <property type="entry name" value="P-loop_NTPase"/>
</dbReference>
<feature type="domain" description="ABC transporter" evidence="5">
    <location>
        <begin position="6"/>
        <end position="240"/>
    </location>
</feature>
<keyword evidence="2" id="KW-0813">Transport</keyword>
<dbReference type="AlphaFoldDB" id="A0A8J8FA86"/>
<name>A0A8J8FA86_9BACT</name>
<evidence type="ECO:0000256" key="1">
    <source>
        <dbReference type="ARBA" id="ARBA00005417"/>
    </source>
</evidence>
<gene>
    <name evidence="6" type="ORF">GD597_02345</name>
</gene>
<dbReference type="PROSITE" id="PS50893">
    <property type="entry name" value="ABC_TRANSPORTER_2"/>
    <property type="match status" value="2"/>
</dbReference>
<dbReference type="InterPro" id="IPR050153">
    <property type="entry name" value="Metal_Ion_Import_ABC"/>
</dbReference>
<keyword evidence="7" id="KW-1185">Reference proteome</keyword>
<proteinExistence type="inferred from homology"/>
<organism evidence="6 7">
    <name type="scientific">Limnovirga soli</name>
    <dbReference type="NCBI Taxonomy" id="2656915"/>
    <lineage>
        <taxon>Bacteria</taxon>
        <taxon>Pseudomonadati</taxon>
        <taxon>Bacteroidota</taxon>
        <taxon>Chitinophagia</taxon>
        <taxon>Chitinophagales</taxon>
        <taxon>Chitinophagaceae</taxon>
        <taxon>Limnovirga</taxon>
    </lineage>
</organism>
<sequence length="491" mass="55021">MQEPVLEVSNVSIQLAGQTILNKVSFNVYPQQCVAIVGAGGSGKTTLLQALAGKLVHQGNISFTPVNHQQPNIVYLAAQHKFKNLSNTDTFYYQQRFNSEHSDDAITLLEALQQITTDSGAISTIASQLGLQSLLNTRLIQLSNGEHKKLQLAEALLRKANWLLLDSPFTGLDTTARQVLNTILLQLSQQGTGIIYACSNSEWPDCITHVAFLKNGILATPVLKEDITKEQLSDTLQSNQINRFQWQHLPDVYKSPTADFEIAVKMVNVNISYHHKPILQQINCQVNKGECWQISGPNGSGKSTLISLINGDNPQAFANEIYLFDKRKGRGETIWEIKQKTGYVSPEMHQYFAYDLTCFQVVASGIFDTIGLFRKLEETQTHLVQQWFEITGLTYLQNKLFGFLSNGQQRLILLIRALIKNPPLLILDEPCQGIDSATAQTYIQLVNDICLKYNKTLIYVSHYQHELPECITHVLQLEHGRIVNTAITGKQ</sequence>
<dbReference type="GO" id="GO:0005524">
    <property type="term" value="F:ATP binding"/>
    <property type="evidence" value="ECO:0007669"/>
    <property type="project" value="UniProtKB-KW"/>
</dbReference>
<dbReference type="GO" id="GO:0016887">
    <property type="term" value="F:ATP hydrolysis activity"/>
    <property type="evidence" value="ECO:0007669"/>
    <property type="project" value="InterPro"/>
</dbReference>
<dbReference type="EMBL" id="WHPF01000002">
    <property type="protein sequence ID" value="NNV54283.1"/>
    <property type="molecule type" value="Genomic_DNA"/>
</dbReference>
<dbReference type="RefSeq" id="WP_171606210.1">
    <property type="nucleotide sequence ID" value="NZ_WHPF01000002.1"/>
</dbReference>
<keyword evidence="3" id="KW-0547">Nucleotide-binding</keyword>
<dbReference type="SMART" id="SM00382">
    <property type="entry name" value="AAA"/>
    <property type="match status" value="2"/>
</dbReference>
<comment type="similarity">
    <text evidence="1">Belongs to the ABC transporter superfamily.</text>
</comment>
<dbReference type="SUPFAM" id="SSF52540">
    <property type="entry name" value="P-loop containing nucleoside triphosphate hydrolases"/>
    <property type="match status" value="2"/>
</dbReference>
<protein>
    <submittedName>
        <fullName evidence="6">ATP-binding cassette domain-containing protein</fullName>
    </submittedName>
</protein>
<dbReference type="Pfam" id="PF00005">
    <property type="entry name" value="ABC_tran"/>
    <property type="match status" value="2"/>
</dbReference>
<keyword evidence="4 6" id="KW-0067">ATP-binding</keyword>
<reference evidence="6" key="1">
    <citation type="submission" date="2019-10" db="EMBL/GenBank/DDBJ databases">
        <title>Draft genome sequence of Panacibacter sp. KCS-6.</title>
        <authorList>
            <person name="Yim K.J."/>
        </authorList>
    </citation>
    <scope>NUCLEOTIDE SEQUENCE</scope>
    <source>
        <strain evidence="6">KCS-6</strain>
    </source>
</reference>
<evidence type="ECO:0000313" key="7">
    <source>
        <dbReference type="Proteomes" id="UP000598971"/>
    </source>
</evidence>
<dbReference type="InterPro" id="IPR003593">
    <property type="entry name" value="AAA+_ATPase"/>
</dbReference>
<evidence type="ECO:0000313" key="6">
    <source>
        <dbReference type="EMBL" id="NNV54283.1"/>
    </source>
</evidence>
<dbReference type="InterPro" id="IPR003439">
    <property type="entry name" value="ABC_transporter-like_ATP-bd"/>
</dbReference>
<dbReference type="PANTHER" id="PTHR42734">
    <property type="entry name" value="METAL TRANSPORT SYSTEM ATP-BINDING PROTEIN TM_0124-RELATED"/>
    <property type="match status" value="1"/>
</dbReference>
<accession>A0A8J8FA86</accession>
<dbReference type="Gene3D" id="3.40.50.300">
    <property type="entry name" value="P-loop containing nucleotide triphosphate hydrolases"/>
    <property type="match status" value="2"/>
</dbReference>
<evidence type="ECO:0000256" key="4">
    <source>
        <dbReference type="ARBA" id="ARBA00022840"/>
    </source>
</evidence>
<dbReference type="Proteomes" id="UP000598971">
    <property type="component" value="Unassembled WGS sequence"/>
</dbReference>
<comment type="caution">
    <text evidence="6">The sequence shown here is derived from an EMBL/GenBank/DDBJ whole genome shotgun (WGS) entry which is preliminary data.</text>
</comment>
<evidence type="ECO:0000259" key="5">
    <source>
        <dbReference type="PROSITE" id="PS50893"/>
    </source>
</evidence>
<evidence type="ECO:0000256" key="3">
    <source>
        <dbReference type="ARBA" id="ARBA00022741"/>
    </source>
</evidence>
<dbReference type="PANTHER" id="PTHR42734:SF5">
    <property type="entry name" value="IRON TRANSPORT SYSTEM ATP-BINDING PROTEIN HI_0361-RELATED"/>
    <property type="match status" value="1"/>
</dbReference>
<evidence type="ECO:0000256" key="2">
    <source>
        <dbReference type="ARBA" id="ARBA00022448"/>
    </source>
</evidence>